<proteinExistence type="predicted"/>
<reference evidence="2" key="2">
    <citation type="submission" date="2020-09" db="EMBL/GenBank/DDBJ databases">
        <authorList>
            <person name="Sun Q."/>
            <person name="Ohkuma M."/>
        </authorList>
    </citation>
    <scope>NUCLEOTIDE SEQUENCE</scope>
    <source>
        <strain evidence="2">JCM 3091</strain>
    </source>
</reference>
<feature type="transmembrane region" description="Helical" evidence="1">
    <location>
        <begin position="324"/>
        <end position="350"/>
    </location>
</feature>
<feature type="transmembrane region" description="Helical" evidence="1">
    <location>
        <begin position="197"/>
        <end position="214"/>
    </location>
</feature>
<dbReference type="EMBL" id="BMQC01000017">
    <property type="protein sequence ID" value="GGK40342.1"/>
    <property type="molecule type" value="Genomic_DNA"/>
</dbReference>
<evidence type="ECO:0000313" key="3">
    <source>
        <dbReference type="Proteomes" id="UP000662200"/>
    </source>
</evidence>
<feature type="transmembrane region" description="Helical" evidence="1">
    <location>
        <begin position="221"/>
        <end position="239"/>
    </location>
</feature>
<evidence type="ECO:0000313" key="2">
    <source>
        <dbReference type="EMBL" id="GGK40342.1"/>
    </source>
</evidence>
<protein>
    <recommendedName>
        <fullName evidence="4">DUF2157 domain-containing protein</fullName>
    </recommendedName>
</protein>
<feature type="transmembrane region" description="Helical" evidence="1">
    <location>
        <begin position="86"/>
        <end position="106"/>
    </location>
</feature>
<accession>A0A8J3BRI3</accession>
<keyword evidence="1" id="KW-0812">Transmembrane</keyword>
<comment type="caution">
    <text evidence="2">The sequence shown here is derived from an EMBL/GenBank/DDBJ whole genome shotgun (WGS) entry which is preliminary data.</text>
</comment>
<reference evidence="2" key="1">
    <citation type="journal article" date="2014" name="Int. J. Syst. Evol. Microbiol.">
        <title>Complete genome sequence of Corynebacterium casei LMG S-19264T (=DSM 44701T), isolated from a smear-ripened cheese.</title>
        <authorList>
            <consortium name="US DOE Joint Genome Institute (JGI-PGF)"/>
            <person name="Walter F."/>
            <person name="Albersmeier A."/>
            <person name="Kalinowski J."/>
            <person name="Ruckert C."/>
        </authorList>
    </citation>
    <scope>NUCLEOTIDE SEQUENCE</scope>
    <source>
        <strain evidence="2">JCM 3091</strain>
    </source>
</reference>
<keyword evidence="3" id="KW-1185">Reference proteome</keyword>
<evidence type="ECO:0008006" key="4">
    <source>
        <dbReference type="Google" id="ProtNLM"/>
    </source>
</evidence>
<keyword evidence="1" id="KW-0472">Membrane</keyword>
<feature type="transmembrane region" description="Helical" evidence="1">
    <location>
        <begin position="245"/>
        <end position="262"/>
    </location>
</feature>
<feature type="transmembrane region" description="Helical" evidence="1">
    <location>
        <begin position="293"/>
        <end position="312"/>
    </location>
</feature>
<sequence length="352" mass="34400">MTSPPRPDLSALVDRWLADGVLAEAHAARVRADLRAAADAPAEPGQPAPAGGNALVVEGLGYLGGVIVVVALGLLAGSLWADLPVAGRLALLGAATAALVLGGALAPVRHAAGRRLRAVLWLAAAAGTAILLSAAVDDDGLGVDGDVRPLVVTAGAAAGAAALWWFHRSAVQQAAALVGLQATVLAAAALHDGEGPTMAAPWAVGVAWAALAWGRVLPGRRAGMVLGAGTAVAASLFLIDQGGWTGVPLATALGLAVAAVYLRDLVLLGLAAGGALVALPLVVSTYFPGATAAALVLLVVGVLLVGAALFTARRRRSAGPPPPSLLTAGSPAVAAAAAAAVLVPTAVLLLRG</sequence>
<feature type="transmembrane region" description="Helical" evidence="1">
    <location>
        <begin position="148"/>
        <end position="167"/>
    </location>
</feature>
<feature type="transmembrane region" description="Helical" evidence="1">
    <location>
        <begin position="118"/>
        <end position="136"/>
    </location>
</feature>
<evidence type="ECO:0000256" key="1">
    <source>
        <dbReference type="SAM" id="Phobius"/>
    </source>
</evidence>
<keyword evidence="1" id="KW-1133">Transmembrane helix</keyword>
<name>A0A8J3BRI3_9ACTN</name>
<gene>
    <name evidence="2" type="ORF">GCM10010124_36340</name>
</gene>
<feature type="transmembrane region" description="Helical" evidence="1">
    <location>
        <begin position="174"/>
        <end position="191"/>
    </location>
</feature>
<organism evidence="2 3">
    <name type="scientific">Pilimelia terevasa</name>
    <dbReference type="NCBI Taxonomy" id="53372"/>
    <lineage>
        <taxon>Bacteria</taxon>
        <taxon>Bacillati</taxon>
        <taxon>Actinomycetota</taxon>
        <taxon>Actinomycetes</taxon>
        <taxon>Micromonosporales</taxon>
        <taxon>Micromonosporaceae</taxon>
        <taxon>Pilimelia</taxon>
    </lineage>
</organism>
<feature type="transmembrane region" description="Helical" evidence="1">
    <location>
        <begin position="60"/>
        <end position="80"/>
    </location>
</feature>
<feature type="transmembrane region" description="Helical" evidence="1">
    <location>
        <begin position="267"/>
        <end position="287"/>
    </location>
</feature>
<dbReference type="RefSeq" id="WP_189115566.1">
    <property type="nucleotide sequence ID" value="NZ_BMQC01000017.1"/>
</dbReference>
<dbReference type="Proteomes" id="UP000662200">
    <property type="component" value="Unassembled WGS sequence"/>
</dbReference>
<dbReference type="AlphaFoldDB" id="A0A8J3BRI3"/>